<dbReference type="CDD" id="cd08876">
    <property type="entry name" value="START_1"/>
    <property type="match status" value="1"/>
</dbReference>
<dbReference type="PROSITE" id="PS50848">
    <property type="entry name" value="START"/>
    <property type="match status" value="1"/>
</dbReference>
<dbReference type="PIRSF" id="PIRSF039033">
    <property type="entry name" value="START_dom"/>
    <property type="match status" value="1"/>
</dbReference>
<comment type="caution">
    <text evidence="3">The sequence shown here is derived from an EMBL/GenBank/DDBJ whole genome shotgun (WGS) entry which is preliminary data.</text>
</comment>
<keyword evidence="1" id="KW-0732">Signal</keyword>
<evidence type="ECO:0000313" key="4">
    <source>
        <dbReference type="Proteomes" id="UP000004374"/>
    </source>
</evidence>
<gene>
    <name evidence="3" type="ORF">RNAN_2863</name>
</gene>
<dbReference type="GO" id="GO:0008289">
    <property type="term" value="F:lipid binding"/>
    <property type="evidence" value="ECO:0007669"/>
    <property type="project" value="InterPro"/>
</dbReference>
<dbReference type="InterPro" id="IPR028347">
    <property type="entry name" value="START_dom_prot"/>
</dbReference>
<dbReference type="InterPro" id="IPR023393">
    <property type="entry name" value="START-like_dom_sf"/>
</dbReference>
<evidence type="ECO:0000313" key="3">
    <source>
        <dbReference type="EMBL" id="GAB59850.1"/>
    </source>
</evidence>
<dbReference type="AlphaFoldDB" id="I1E0M2"/>
<dbReference type="PANTHER" id="PTHR19308">
    <property type="entry name" value="PHOSPHATIDYLCHOLINE TRANSFER PROTEIN"/>
    <property type="match status" value="1"/>
</dbReference>
<dbReference type="InterPro" id="IPR051213">
    <property type="entry name" value="START_lipid_transfer"/>
</dbReference>
<protein>
    <recommendedName>
        <fullName evidence="2">START domain-containing protein</fullName>
    </recommendedName>
</protein>
<dbReference type="STRING" id="562729.RNAN_2863"/>
<sequence length="208" mass="23054">MRAMLCGLLLFSIVTSAQPADWQLYKADDVTTVEYRRSDAQLLQIRAVTEADSKISAFLHLLEDTASISNWVANSEKAELLAKPDGNTHLVHTYFSAPWPVSKRDMVTQSVWQQDAASGVLTLLISDMGEHFPPVNGYVRMQQVQGQWTLTPLGNGRIKIAYQGQADPAGKLPRFIADKVALKATLSTFKQLSQLLAQYQKPYSGISE</sequence>
<keyword evidence="4" id="KW-1185">Reference proteome</keyword>
<dbReference type="Proteomes" id="UP000004374">
    <property type="component" value="Unassembled WGS sequence"/>
</dbReference>
<reference evidence="3 4" key="1">
    <citation type="journal article" date="2012" name="J. Bacteriol.">
        <title>Genome Sequence of the Protease-Producing Bacterium Rheinheimera nanhaiensis E407-8T, Isolated from Deep-Sea Sediment of the South China Sea.</title>
        <authorList>
            <person name="Zhang X.-Y."/>
            <person name="Zhang Y.-J."/>
            <person name="Qin Q.-L."/>
            <person name="Xie B.-B."/>
            <person name="Chen X.-L."/>
            <person name="Zhou B.-C."/>
            <person name="Zhang Y.-Z."/>
        </authorList>
    </citation>
    <scope>NUCLEOTIDE SEQUENCE [LARGE SCALE GENOMIC DNA]</scope>
    <source>
        <strain evidence="3 4">E407-8</strain>
    </source>
</reference>
<dbReference type="PANTHER" id="PTHR19308:SF14">
    <property type="entry name" value="START DOMAIN-CONTAINING PROTEIN"/>
    <property type="match status" value="1"/>
</dbReference>
<dbReference type="Pfam" id="PF01852">
    <property type="entry name" value="START"/>
    <property type="match status" value="1"/>
</dbReference>
<dbReference type="OrthoDB" id="5734556at2"/>
<dbReference type="SUPFAM" id="SSF55961">
    <property type="entry name" value="Bet v1-like"/>
    <property type="match status" value="1"/>
</dbReference>
<feature type="signal peptide" evidence="1">
    <location>
        <begin position="1"/>
        <end position="19"/>
    </location>
</feature>
<organism evidence="3 4">
    <name type="scientific">Rheinheimera nanhaiensis E407-8</name>
    <dbReference type="NCBI Taxonomy" id="562729"/>
    <lineage>
        <taxon>Bacteria</taxon>
        <taxon>Pseudomonadati</taxon>
        <taxon>Pseudomonadota</taxon>
        <taxon>Gammaproteobacteria</taxon>
        <taxon>Chromatiales</taxon>
        <taxon>Chromatiaceae</taxon>
        <taxon>Rheinheimera</taxon>
    </lineage>
</organism>
<name>I1E0M2_9GAMM</name>
<proteinExistence type="predicted"/>
<dbReference type="InterPro" id="IPR002913">
    <property type="entry name" value="START_lipid-bd_dom"/>
</dbReference>
<dbReference type="GO" id="GO:0005737">
    <property type="term" value="C:cytoplasm"/>
    <property type="evidence" value="ECO:0007669"/>
    <property type="project" value="UniProtKB-ARBA"/>
</dbReference>
<accession>I1E0M2</accession>
<evidence type="ECO:0000259" key="2">
    <source>
        <dbReference type="PROSITE" id="PS50848"/>
    </source>
</evidence>
<dbReference type="EMBL" id="BAFK01000018">
    <property type="protein sequence ID" value="GAB59850.1"/>
    <property type="molecule type" value="Genomic_DNA"/>
</dbReference>
<dbReference type="Gene3D" id="3.30.530.20">
    <property type="match status" value="1"/>
</dbReference>
<dbReference type="RefSeq" id="WP_008222834.1">
    <property type="nucleotide sequence ID" value="NZ_BAFK01000018.1"/>
</dbReference>
<evidence type="ECO:0000256" key="1">
    <source>
        <dbReference type="SAM" id="SignalP"/>
    </source>
</evidence>
<feature type="chain" id="PRO_5003638796" description="START domain-containing protein" evidence="1">
    <location>
        <begin position="20"/>
        <end position="208"/>
    </location>
</feature>
<feature type="domain" description="START" evidence="2">
    <location>
        <begin position="22"/>
        <end position="201"/>
    </location>
</feature>